<keyword evidence="1" id="KW-0862">Zinc</keyword>
<dbReference type="Proteomes" id="UP001152799">
    <property type="component" value="Chromosome 9"/>
</dbReference>
<organism evidence="3 4">
    <name type="scientific">Ceutorhynchus assimilis</name>
    <name type="common">cabbage seed weevil</name>
    <dbReference type="NCBI Taxonomy" id="467358"/>
    <lineage>
        <taxon>Eukaryota</taxon>
        <taxon>Metazoa</taxon>
        <taxon>Ecdysozoa</taxon>
        <taxon>Arthropoda</taxon>
        <taxon>Hexapoda</taxon>
        <taxon>Insecta</taxon>
        <taxon>Pterygota</taxon>
        <taxon>Neoptera</taxon>
        <taxon>Endopterygota</taxon>
        <taxon>Coleoptera</taxon>
        <taxon>Polyphaga</taxon>
        <taxon>Cucujiformia</taxon>
        <taxon>Curculionidae</taxon>
        <taxon>Ceutorhynchinae</taxon>
        <taxon>Ceutorhynchus</taxon>
    </lineage>
</organism>
<feature type="domain" description="CCHC-type" evidence="2">
    <location>
        <begin position="116"/>
        <end position="132"/>
    </location>
</feature>
<dbReference type="EMBL" id="OU892285">
    <property type="protein sequence ID" value="CAG9773556.1"/>
    <property type="molecule type" value="Genomic_DNA"/>
</dbReference>
<sequence length="176" mass="19508">MSHQGSFEKLQQSEEVRINFGINIDKRDAVDLKTDTEVVYKPTTMDNDGKWNLKFQSLKPYSPVTPKDSVFLYGIAFTAQSVIRPKHLPKNTMPVVNASSISGASRTVQVEPKKARCFNCYKEGHLIANCPKPKREKGPCFSCGSKQHLRNVCPQRTSVTPASTTMVIGSSTKDGT</sequence>
<dbReference type="Gene3D" id="4.10.60.10">
    <property type="entry name" value="Zinc finger, CCHC-type"/>
    <property type="match status" value="1"/>
</dbReference>
<dbReference type="GO" id="GO:0003676">
    <property type="term" value="F:nucleic acid binding"/>
    <property type="evidence" value="ECO:0007669"/>
    <property type="project" value="InterPro"/>
</dbReference>
<proteinExistence type="predicted"/>
<dbReference type="SMART" id="SM00343">
    <property type="entry name" value="ZnF_C2HC"/>
    <property type="match status" value="2"/>
</dbReference>
<keyword evidence="1" id="KW-0479">Metal-binding</keyword>
<dbReference type="Pfam" id="PF00098">
    <property type="entry name" value="zf-CCHC"/>
    <property type="match status" value="1"/>
</dbReference>
<dbReference type="PROSITE" id="PS50158">
    <property type="entry name" value="ZF_CCHC"/>
    <property type="match status" value="1"/>
</dbReference>
<keyword evidence="1" id="KW-0863">Zinc-finger</keyword>
<keyword evidence="4" id="KW-1185">Reference proteome</keyword>
<reference evidence="3" key="1">
    <citation type="submission" date="2022-01" db="EMBL/GenBank/DDBJ databases">
        <authorList>
            <person name="King R."/>
        </authorList>
    </citation>
    <scope>NUCLEOTIDE SEQUENCE</scope>
</reference>
<dbReference type="InterPro" id="IPR036875">
    <property type="entry name" value="Znf_CCHC_sf"/>
</dbReference>
<dbReference type="OrthoDB" id="8068065at2759"/>
<protein>
    <recommendedName>
        <fullName evidence="2">CCHC-type domain-containing protein</fullName>
    </recommendedName>
</protein>
<evidence type="ECO:0000256" key="1">
    <source>
        <dbReference type="PROSITE-ProRule" id="PRU00047"/>
    </source>
</evidence>
<dbReference type="AlphaFoldDB" id="A0A9N9QNS8"/>
<name>A0A9N9QNS8_9CUCU</name>
<evidence type="ECO:0000313" key="3">
    <source>
        <dbReference type="EMBL" id="CAG9773556.1"/>
    </source>
</evidence>
<gene>
    <name evidence="3" type="ORF">CEUTPL_LOCUS13945</name>
</gene>
<dbReference type="GO" id="GO:0008270">
    <property type="term" value="F:zinc ion binding"/>
    <property type="evidence" value="ECO:0007669"/>
    <property type="project" value="UniProtKB-KW"/>
</dbReference>
<accession>A0A9N9QNS8</accession>
<evidence type="ECO:0000259" key="2">
    <source>
        <dbReference type="PROSITE" id="PS50158"/>
    </source>
</evidence>
<dbReference type="InterPro" id="IPR001878">
    <property type="entry name" value="Znf_CCHC"/>
</dbReference>
<dbReference type="SUPFAM" id="SSF57756">
    <property type="entry name" value="Retrovirus zinc finger-like domains"/>
    <property type="match status" value="1"/>
</dbReference>
<evidence type="ECO:0000313" key="4">
    <source>
        <dbReference type="Proteomes" id="UP001152799"/>
    </source>
</evidence>